<comment type="caution">
    <text evidence="6">The sequence shown here is derived from an EMBL/GenBank/DDBJ whole genome shotgun (WGS) entry which is preliminary data.</text>
</comment>
<evidence type="ECO:0000259" key="5">
    <source>
        <dbReference type="PROSITE" id="PS50893"/>
    </source>
</evidence>
<dbReference type="Pfam" id="PF00005">
    <property type="entry name" value="ABC_tran"/>
    <property type="match status" value="1"/>
</dbReference>
<evidence type="ECO:0000313" key="6">
    <source>
        <dbReference type="EMBL" id="GAA0730019.1"/>
    </source>
</evidence>
<name>A0ABP3UCD2_9CLOT</name>
<dbReference type="Gene3D" id="3.40.50.300">
    <property type="entry name" value="P-loop containing nucleotide triphosphate hydrolases"/>
    <property type="match status" value="1"/>
</dbReference>
<dbReference type="InterPro" id="IPR017871">
    <property type="entry name" value="ABC_transporter-like_CS"/>
</dbReference>
<dbReference type="CDD" id="cd03255">
    <property type="entry name" value="ABC_MJ0796_LolCDE_FtsE"/>
    <property type="match status" value="1"/>
</dbReference>
<evidence type="ECO:0000256" key="4">
    <source>
        <dbReference type="ARBA" id="ARBA00022840"/>
    </source>
</evidence>
<dbReference type="PROSITE" id="PS50893">
    <property type="entry name" value="ABC_TRANSPORTER_2"/>
    <property type="match status" value="1"/>
</dbReference>
<proteinExistence type="inferred from homology"/>
<dbReference type="PANTHER" id="PTHR42798">
    <property type="entry name" value="LIPOPROTEIN-RELEASING SYSTEM ATP-BINDING PROTEIN LOLD"/>
    <property type="match status" value="1"/>
</dbReference>
<dbReference type="InterPro" id="IPR003593">
    <property type="entry name" value="AAA+_ATPase"/>
</dbReference>
<protein>
    <submittedName>
        <fullName evidence="6">ABC transporter ATP-binding protein</fullName>
    </submittedName>
</protein>
<accession>A0ABP3UCD2</accession>
<dbReference type="InterPro" id="IPR003439">
    <property type="entry name" value="ABC_transporter-like_ATP-bd"/>
</dbReference>
<dbReference type="InterPro" id="IPR017911">
    <property type="entry name" value="MacB-like_ATP-bd"/>
</dbReference>
<dbReference type="RefSeq" id="WP_343771097.1">
    <property type="nucleotide sequence ID" value="NZ_BAAACF010000012.1"/>
</dbReference>
<sequence>MKHILRAENVTKKFDSHEFALKGISLGITENTFTVILGQSGSGKTTLLNVLSGLFKPTSGDVWYGDEKVSGMSESRLANWKRSKVGNIFQNYLLLNNLTAEENIKIGIPQNSTPLSFDNLTHFLEINDILKKFPAQLSGGQQQRVAIARAVIKKPRILFCDEATGALDEANGKKVVALLHNIKSAFGITILFTTHNQQIAKTADRVITIKDGLLFHDYTNHNPISANDMIWG</sequence>
<evidence type="ECO:0000256" key="3">
    <source>
        <dbReference type="ARBA" id="ARBA00022741"/>
    </source>
</evidence>
<dbReference type="EMBL" id="BAAACF010000012">
    <property type="protein sequence ID" value="GAA0730019.1"/>
    <property type="molecule type" value="Genomic_DNA"/>
</dbReference>
<gene>
    <name evidence="6" type="ORF">GCM10008905_30720</name>
</gene>
<dbReference type="GO" id="GO:0005524">
    <property type="term" value="F:ATP binding"/>
    <property type="evidence" value="ECO:0007669"/>
    <property type="project" value="UniProtKB-KW"/>
</dbReference>
<dbReference type="PANTHER" id="PTHR42798:SF2">
    <property type="entry name" value="ABC TRANSPORTER ATP-BINDING PROTEIN MG467-RELATED"/>
    <property type="match status" value="1"/>
</dbReference>
<keyword evidence="7" id="KW-1185">Reference proteome</keyword>
<organism evidence="6 7">
    <name type="scientific">Clostridium malenominatum</name>
    <dbReference type="NCBI Taxonomy" id="1539"/>
    <lineage>
        <taxon>Bacteria</taxon>
        <taxon>Bacillati</taxon>
        <taxon>Bacillota</taxon>
        <taxon>Clostridia</taxon>
        <taxon>Eubacteriales</taxon>
        <taxon>Clostridiaceae</taxon>
        <taxon>Clostridium</taxon>
    </lineage>
</organism>
<dbReference type="InterPro" id="IPR027417">
    <property type="entry name" value="P-loop_NTPase"/>
</dbReference>
<dbReference type="SUPFAM" id="SSF52540">
    <property type="entry name" value="P-loop containing nucleoside triphosphate hydrolases"/>
    <property type="match status" value="1"/>
</dbReference>
<reference evidence="7" key="1">
    <citation type="journal article" date="2019" name="Int. J. Syst. Evol. Microbiol.">
        <title>The Global Catalogue of Microorganisms (GCM) 10K type strain sequencing project: providing services to taxonomists for standard genome sequencing and annotation.</title>
        <authorList>
            <consortium name="The Broad Institute Genomics Platform"/>
            <consortium name="The Broad Institute Genome Sequencing Center for Infectious Disease"/>
            <person name="Wu L."/>
            <person name="Ma J."/>
        </authorList>
    </citation>
    <scope>NUCLEOTIDE SEQUENCE [LARGE SCALE GENOMIC DNA]</scope>
    <source>
        <strain evidence="7">JCM 1405</strain>
    </source>
</reference>
<keyword evidence="2" id="KW-0813">Transport</keyword>
<comment type="similarity">
    <text evidence="1">Belongs to the ABC transporter superfamily.</text>
</comment>
<keyword evidence="3" id="KW-0547">Nucleotide-binding</keyword>
<dbReference type="SMART" id="SM00382">
    <property type="entry name" value="AAA"/>
    <property type="match status" value="1"/>
</dbReference>
<keyword evidence="4 6" id="KW-0067">ATP-binding</keyword>
<evidence type="ECO:0000256" key="2">
    <source>
        <dbReference type="ARBA" id="ARBA00022448"/>
    </source>
</evidence>
<evidence type="ECO:0000313" key="7">
    <source>
        <dbReference type="Proteomes" id="UP001500339"/>
    </source>
</evidence>
<feature type="domain" description="ABC transporter" evidence="5">
    <location>
        <begin position="5"/>
        <end position="232"/>
    </location>
</feature>
<dbReference type="PROSITE" id="PS00211">
    <property type="entry name" value="ABC_TRANSPORTER_1"/>
    <property type="match status" value="1"/>
</dbReference>
<dbReference type="Proteomes" id="UP001500339">
    <property type="component" value="Unassembled WGS sequence"/>
</dbReference>
<evidence type="ECO:0000256" key="1">
    <source>
        <dbReference type="ARBA" id="ARBA00005417"/>
    </source>
</evidence>